<organism evidence="2 3">
    <name type="scientific">Ficus carica</name>
    <name type="common">Common fig</name>
    <dbReference type="NCBI Taxonomy" id="3494"/>
    <lineage>
        <taxon>Eukaryota</taxon>
        <taxon>Viridiplantae</taxon>
        <taxon>Streptophyta</taxon>
        <taxon>Embryophyta</taxon>
        <taxon>Tracheophyta</taxon>
        <taxon>Spermatophyta</taxon>
        <taxon>Magnoliopsida</taxon>
        <taxon>eudicotyledons</taxon>
        <taxon>Gunneridae</taxon>
        <taxon>Pentapetalae</taxon>
        <taxon>rosids</taxon>
        <taxon>fabids</taxon>
        <taxon>Rosales</taxon>
        <taxon>Moraceae</taxon>
        <taxon>Ficeae</taxon>
        <taxon>Ficus</taxon>
    </lineage>
</organism>
<feature type="compositionally biased region" description="Polar residues" evidence="1">
    <location>
        <begin position="548"/>
        <end position="558"/>
    </location>
</feature>
<keyword evidence="3" id="KW-1185">Reference proteome</keyword>
<sequence>MEVSQQLRCFSSKPSPAFCSPAERTSVTASFSGRVSLEPTTTTRSRLVMKTDFRDLGHLQYYDVPRTRTRTRFCVTAKKEKEKEKEKEMKQTKDSKKKKLKLLQDLSQNLSVFADTDFGLDFSQLHSPQVSHAADVILKQLEKLKAEEQEEKAKLQAERMAAMSDDDSSSSSSESSQSSDSECGEVIDMNCLRSQPTQQYDDSQSAAAQVAAVLAASLQSLPTTNATEERASEDIVSLQLHKHEKESECRPTTSSCSSKRVEVCMGSKCKKLGSVVLMEEFTRQMGEEGVVVGCKCMGKCKTAPNVRVMNTAACVRSANHNPLCIGVGLGDVTAIVASLLGDSCIFHLQSFGAFPLPFPLFVSLQPLYSIIISHRFVIEIYLLGSSFADFGETGAPPNEIILDSGETRLSLSLSLPLAVAGDSQSNSKWKGFSRIGPRSLAILIRAPPISLSNEQAFAQDTMDENFIATDVLGPNRVNQGSKDSTNKRRRDLNEENREFRNQRRRELYAKKRVNESNRIRRKTNAKCLQITPEDVLIHEALGNEEDQQNVIGSGSNTSEAHDENEYEITNKTD</sequence>
<evidence type="ECO:0000313" key="2">
    <source>
        <dbReference type="EMBL" id="GMN55056.1"/>
    </source>
</evidence>
<dbReference type="Proteomes" id="UP001187192">
    <property type="component" value="Unassembled WGS sequence"/>
</dbReference>
<evidence type="ECO:0000313" key="3">
    <source>
        <dbReference type="Proteomes" id="UP001187192"/>
    </source>
</evidence>
<dbReference type="AlphaFoldDB" id="A0AA88B0K6"/>
<protein>
    <submittedName>
        <fullName evidence="2">Uncharacterized protein</fullName>
    </submittedName>
</protein>
<dbReference type="InterPro" id="IPR036249">
    <property type="entry name" value="Thioredoxin-like_sf"/>
</dbReference>
<feature type="region of interest" description="Disordered" evidence="1">
    <location>
        <begin position="471"/>
        <end position="499"/>
    </location>
</feature>
<gene>
    <name evidence="2" type="ORF">TIFTF001_024174</name>
</gene>
<feature type="region of interest" description="Disordered" evidence="1">
    <location>
        <begin position="149"/>
        <end position="182"/>
    </location>
</feature>
<name>A0AA88B0K6_FICCA</name>
<comment type="caution">
    <text evidence="2">The sequence shown here is derived from an EMBL/GenBank/DDBJ whole genome shotgun (WGS) entry which is preliminary data.</text>
</comment>
<evidence type="ECO:0000256" key="1">
    <source>
        <dbReference type="SAM" id="MobiDB-lite"/>
    </source>
</evidence>
<dbReference type="EMBL" id="BTGU01000055">
    <property type="protein sequence ID" value="GMN55056.1"/>
    <property type="molecule type" value="Genomic_DNA"/>
</dbReference>
<dbReference type="SUPFAM" id="SSF52833">
    <property type="entry name" value="Thioredoxin-like"/>
    <property type="match status" value="1"/>
</dbReference>
<proteinExistence type="predicted"/>
<feature type="compositionally biased region" description="Low complexity" evidence="1">
    <location>
        <begin position="169"/>
        <end position="181"/>
    </location>
</feature>
<accession>A0AA88B0K6</accession>
<feature type="compositionally biased region" description="Basic and acidic residues" evidence="1">
    <location>
        <begin position="559"/>
        <end position="573"/>
    </location>
</feature>
<feature type="region of interest" description="Disordered" evidence="1">
    <location>
        <begin position="542"/>
        <end position="573"/>
    </location>
</feature>
<dbReference type="CDD" id="cd02980">
    <property type="entry name" value="TRX_Fd_family"/>
    <property type="match status" value="1"/>
</dbReference>
<reference evidence="2" key="1">
    <citation type="submission" date="2023-07" db="EMBL/GenBank/DDBJ databases">
        <title>draft genome sequence of fig (Ficus carica).</title>
        <authorList>
            <person name="Takahashi T."/>
            <person name="Nishimura K."/>
        </authorList>
    </citation>
    <scope>NUCLEOTIDE SEQUENCE</scope>
</reference>